<evidence type="ECO:0000313" key="2">
    <source>
        <dbReference type="Proteomes" id="UP000184499"/>
    </source>
</evidence>
<name>A0A1L9U4E2_ASPBC</name>
<dbReference type="VEuPathDB" id="FungiDB:ASPBRDRAFT_420034"/>
<dbReference type="RefSeq" id="XP_067473801.1">
    <property type="nucleotide sequence ID" value="XM_067624714.1"/>
</dbReference>
<accession>A0A1L9U4E2</accession>
<reference evidence="2" key="1">
    <citation type="journal article" date="2017" name="Genome Biol.">
        <title>Comparative genomics reveals high biological diversity and specific adaptations in the industrially and medically important fungal genus Aspergillus.</title>
        <authorList>
            <person name="de Vries R.P."/>
            <person name="Riley R."/>
            <person name="Wiebenga A."/>
            <person name="Aguilar-Osorio G."/>
            <person name="Amillis S."/>
            <person name="Uchima C.A."/>
            <person name="Anderluh G."/>
            <person name="Asadollahi M."/>
            <person name="Askin M."/>
            <person name="Barry K."/>
            <person name="Battaglia E."/>
            <person name="Bayram O."/>
            <person name="Benocci T."/>
            <person name="Braus-Stromeyer S.A."/>
            <person name="Caldana C."/>
            <person name="Canovas D."/>
            <person name="Cerqueira G.C."/>
            <person name="Chen F."/>
            <person name="Chen W."/>
            <person name="Choi C."/>
            <person name="Clum A."/>
            <person name="Dos Santos R.A."/>
            <person name="Damasio A.R."/>
            <person name="Diallinas G."/>
            <person name="Emri T."/>
            <person name="Fekete E."/>
            <person name="Flipphi M."/>
            <person name="Freyberg S."/>
            <person name="Gallo A."/>
            <person name="Gournas C."/>
            <person name="Habgood R."/>
            <person name="Hainaut M."/>
            <person name="Harispe M.L."/>
            <person name="Henrissat B."/>
            <person name="Hilden K.S."/>
            <person name="Hope R."/>
            <person name="Hossain A."/>
            <person name="Karabika E."/>
            <person name="Karaffa L."/>
            <person name="Karanyi Z."/>
            <person name="Krasevec N."/>
            <person name="Kuo A."/>
            <person name="Kusch H."/>
            <person name="LaButti K."/>
            <person name="Lagendijk E.L."/>
            <person name="Lapidus A."/>
            <person name="Levasseur A."/>
            <person name="Lindquist E."/>
            <person name="Lipzen A."/>
            <person name="Logrieco A.F."/>
            <person name="MacCabe A."/>
            <person name="Maekelae M.R."/>
            <person name="Malavazi I."/>
            <person name="Melin P."/>
            <person name="Meyer V."/>
            <person name="Mielnichuk N."/>
            <person name="Miskei M."/>
            <person name="Molnar A.P."/>
            <person name="Mule G."/>
            <person name="Ngan C.Y."/>
            <person name="Orejas M."/>
            <person name="Orosz E."/>
            <person name="Ouedraogo J.P."/>
            <person name="Overkamp K.M."/>
            <person name="Park H.-S."/>
            <person name="Perrone G."/>
            <person name="Piumi F."/>
            <person name="Punt P.J."/>
            <person name="Ram A.F."/>
            <person name="Ramon A."/>
            <person name="Rauscher S."/>
            <person name="Record E."/>
            <person name="Riano-Pachon D.M."/>
            <person name="Robert V."/>
            <person name="Roehrig J."/>
            <person name="Ruller R."/>
            <person name="Salamov A."/>
            <person name="Salih N.S."/>
            <person name="Samson R.A."/>
            <person name="Sandor E."/>
            <person name="Sanguinetti M."/>
            <person name="Schuetze T."/>
            <person name="Sepcic K."/>
            <person name="Shelest E."/>
            <person name="Sherlock G."/>
            <person name="Sophianopoulou V."/>
            <person name="Squina F.M."/>
            <person name="Sun H."/>
            <person name="Susca A."/>
            <person name="Todd R.B."/>
            <person name="Tsang A."/>
            <person name="Unkles S.E."/>
            <person name="van de Wiele N."/>
            <person name="van Rossen-Uffink D."/>
            <person name="Oliveira J.V."/>
            <person name="Vesth T.C."/>
            <person name="Visser J."/>
            <person name="Yu J.-H."/>
            <person name="Zhou M."/>
            <person name="Andersen M.R."/>
            <person name="Archer D.B."/>
            <person name="Baker S.E."/>
            <person name="Benoit I."/>
            <person name="Brakhage A.A."/>
            <person name="Braus G.H."/>
            <person name="Fischer R."/>
            <person name="Frisvad J.C."/>
            <person name="Goldman G.H."/>
            <person name="Houbraken J."/>
            <person name="Oakley B."/>
            <person name="Pocsi I."/>
            <person name="Scazzocchio C."/>
            <person name="Seiboth B."/>
            <person name="vanKuyk P.A."/>
            <person name="Wortman J."/>
            <person name="Dyer P.S."/>
            <person name="Grigoriev I.V."/>
        </authorList>
    </citation>
    <scope>NUCLEOTIDE SEQUENCE [LARGE SCALE GENOMIC DNA]</scope>
    <source>
        <strain evidence="2">CBS 101740 / IMI 381727 / IBT 21946</strain>
    </source>
</reference>
<dbReference type="GeneID" id="93577202"/>
<keyword evidence="2" id="KW-1185">Reference proteome</keyword>
<proteinExistence type="predicted"/>
<dbReference type="AlphaFoldDB" id="A0A1L9U4E2"/>
<protein>
    <submittedName>
        <fullName evidence="1">Uncharacterized protein</fullName>
    </submittedName>
</protein>
<dbReference type="EMBL" id="KV878698">
    <property type="protein sequence ID" value="OJJ66551.1"/>
    <property type="molecule type" value="Genomic_DNA"/>
</dbReference>
<dbReference type="Proteomes" id="UP000184499">
    <property type="component" value="Unassembled WGS sequence"/>
</dbReference>
<gene>
    <name evidence="1" type="ORF">ASPBRDRAFT_420034</name>
</gene>
<organism evidence="1 2">
    <name type="scientific">Aspergillus brasiliensis (strain CBS 101740 / IMI 381727 / IBT 21946)</name>
    <dbReference type="NCBI Taxonomy" id="767769"/>
    <lineage>
        <taxon>Eukaryota</taxon>
        <taxon>Fungi</taxon>
        <taxon>Dikarya</taxon>
        <taxon>Ascomycota</taxon>
        <taxon>Pezizomycotina</taxon>
        <taxon>Eurotiomycetes</taxon>
        <taxon>Eurotiomycetidae</taxon>
        <taxon>Eurotiales</taxon>
        <taxon>Aspergillaceae</taxon>
        <taxon>Aspergillus</taxon>
        <taxon>Aspergillus subgen. Circumdati</taxon>
    </lineage>
</organism>
<evidence type="ECO:0000313" key="1">
    <source>
        <dbReference type="EMBL" id="OJJ66551.1"/>
    </source>
</evidence>
<sequence length="121" mass="13726">MPIFSPYTSHRVCSMLSDPATFEGVLRHHATHSPEQSRILLDLRFLHTWRAMSYLFQALYDLLTLLLIMVSSRNRALPGTKTTSREIRRQCNKRIVSVRPGNNTVPCLASMLANPPPPLVV</sequence>